<feature type="compositionally biased region" description="Polar residues" evidence="5">
    <location>
        <begin position="116"/>
        <end position="147"/>
    </location>
</feature>
<dbReference type="VEuPathDB" id="FungiDB:Z517_01486"/>
<reference evidence="7 8" key="1">
    <citation type="submission" date="2015-01" db="EMBL/GenBank/DDBJ databases">
        <title>The Genome Sequence of Fonsecaea pedrosoi CBS 271.37.</title>
        <authorList>
            <consortium name="The Broad Institute Genomics Platform"/>
            <person name="Cuomo C."/>
            <person name="de Hoog S."/>
            <person name="Gorbushina A."/>
            <person name="Stielow B."/>
            <person name="Teixiera M."/>
            <person name="Abouelleil A."/>
            <person name="Chapman S.B."/>
            <person name="Priest M."/>
            <person name="Young S.K."/>
            <person name="Wortman J."/>
            <person name="Nusbaum C."/>
            <person name="Birren B."/>
        </authorList>
    </citation>
    <scope>NUCLEOTIDE SEQUENCE [LARGE SCALE GENOMIC DNA]</scope>
    <source>
        <strain evidence="7 8">CBS 271.37</strain>
    </source>
</reference>
<accession>A0A0D2FHF3</accession>
<feature type="region of interest" description="Disordered" evidence="5">
    <location>
        <begin position="27"/>
        <end position="162"/>
    </location>
</feature>
<dbReference type="PANTHER" id="PTHR46515">
    <property type="entry name" value="TATA ELEMENT MODULATORY FACTOR TMF1"/>
    <property type="match status" value="1"/>
</dbReference>
<feature type="compositionally biased region" description="Basic residues" evidence="5">
    <location>
        <begin position="35"/>
        <end position="48"/>
    </location>
</feature>
<dbReference type="Pfam" id="PF12329">
    <property type="entry name" value="TMF_DNA_bd"/>
    <property type="match status" value="1"/>
</dbReference>
<feature type="compositionally biased region" description="Basic and acidic residues" evidence="5">
    <location>
        <begin position="205"/>
        <end position="221"/>
    </location>
</feature>
<dbReference type="EMBL" id="KN846969">
    <property type="protein sequence ID" value="KIW86092.1"/>
    <property type="molecule type" value="Genomic_DNA"/>
</dbReference>
<dbReference type="InterPro" id="IPR022092">
    <property type="entry name" value="TMF_DNA-bd"/>
</dbReference>
<dbReference type="InterPro" id="IPR052602">
    <property type="entry name" value="Growth_transcription_reg"/>
</dbReference>
<dbReference type="GO" id="GO:0005794">
    <property type="term" value="C:Golgi apparatus"/>
    <property type="evidence" value="ECO:0007669"/>
    <property type="project" value="UniProtKB-SubCell"/>
</dbReference>
<dbReference type="Pfam" id="PF12325">
    <property type="entry name" value="TMF_TATA_bd"/>
    <property type="match status" value="1"/>
</dbReference>
<dbReference type="GO" id="GO:0005783">
    <property type="term" value="C:endoplasmic reticulum"/>
    <property type="evidence" value="ECO:0007669"/>
    <property type="project" value="TreeGrafter"/>
</dbReference>
<feature type="coiled-coil region" evidence="4">
    <location>
        <begin position="746"/>
        <end position="846"/>
    </location>
</feature>
<evidence type="ECO:0000256" key="5">
    <source>
        <dbReference type="SAM" id="MobiDB-lite"/>
    </source>
</evidence>
<keyword evidence="8" id="KW-1185">Reference proteome</keyword>
<proteinExistence type="predicted"/>
<feature type="region of interest" description="Disordered" evidence="5">
    <location>
        <begin position="181"/>
        <end position="221"/>
    </location>
</feature>
<protein>
    <submittedName>
        <fullName evidence="7">Unplaced genomic scaffold supercont1.1, whole genome shotgun sequence</fullName>
    </submittedName>
</protein>
<feature type="region of interest" description="Disordered" evidence="5">
    <location>
        <begin position="316"/>
        <end position="342"/>
    </location>
</feature>
<feature type="coiled-coil region" evidence="4">
    <location>
        <begin position="490"/>
        <end position="616"/>
    </location>
</feature>
<dbReference type="STRING" id="1442368.A0A0D2FHF3"/>
<gene>
    <name evidence="7" type="ORF">Z517_01486</name>
</gene>
<dbReference type="InterPro" id="IPR022091">
    <property type="entry name" value="TMF_TATA-bd"/>
</dbReference>
<comment type="subcellular location">
    <subcellularLocation>
        <location evidence="1">Golgi apparatus</location>
    </subcellularLocation>
</comment>
<keyword evidence="3 4" id="KW-0175">Coiled coil</keyword>
<dbReference type="Proteomes" id="UP000053029">
    <property type="component" value="Unassembled WGS sequence"/>
</dbReference>
<feature type="region of interest" description="Disordered" evidence="5">
    <location>
        <begin position="655"/>
        <end position="684"/>
    </location>
</feature>
<dbReference type="OrthoDB" id="74178at2759"/>
<feature type="compositionally biased region" description="Polar residues" evidence="5">
    <location>
        <begin position="95"/>
        <end position="109"/>
    </location>
</feature>
<evidence type="ECO:0000313" key="8">
    <source>
        <dbReference type="Proteomes" id="UP000053029"/>
    </source>
</evidence>
<dbReference type="GeneID" id="25300976"/>
<feature type="compositionally biased region" description="Basic and acidic residues" evidence="5">
    <location>
        <begin position="320"/>
        <end position="342"/>
    </location>
</feature>
<evidence type="ECO:0000256" key="4">
    <source>
        <dbReference type="SAM" id="Coils"/>
    </source>
</evidence>
<dbReference type="RefSeq" id="XP_013289900.1">
    <property type="nucleotide sequence ID" value="XM_013434446.1"/>
</dbReference>
<evidence type="ECO:0000259" key="6">
    <source>
        <dbReference type="Pfam" id="PF12325"/>
    </source>
</evidence>
<organism evidence="7 8">
    <name type="scientific">Fonsecaea pedrosoi CBS 271.37</name>
    <dbReference type="NCBI Taxonomy" id="1442368"/>
    <lineage>
        <taxon>Eukaryota</taxon>
        <taxon>Fungi</taxon>
        <taxon>Dikarya</taxon>
        <taxon>Ascomycota</taxon>
        <taxon>Pezizomycotina</taxon>
        <taxon>Eurotiomycetes</taxon>
        <taxon>Chaetothyriomycetidae</taxon>
        <taxon>Chaetothyriales</taxon>
        <taxon>Herpotrichiellaceae</taxon>
        <taxon>Fonsecaea</taxon>
    </lineage>
</organism>
<dbReference type="HOGENOM" id="CLU_013114_0_0_1"/>
<feature type="compositionally biased region" description="Polar residues" evidence="5">
    <location>
        <begin position="671"/>
        <end position="684"/>
    </location>
</feature>
<keyword evidence="2" id="KW-0333">Golgi apparatus</keyword>
<dbReference type="PANTHER" id="PTHR46515:SF1">
    <property type="entry name" value="TATA ELEMENT MODULATORY FACTOR"/>
    <property type="match status" value="1"/>
</dbReference>
<feature type="coiled-coil region" evidence="4">
    <location>
        <begin position="225"/>
        <end position="259"/>
    </location>
</feature>
<evidence type="ECO:0000256" key="2">
    <source>
        <dbReference type="ARBA" id="ARBA00023034"/>
    </source>
</evidence>
<feature type="region of interest" description="Disordered" evidence="5">
    <location>
        <begin position="708"/>
        <end position="730"/>
    </location>
</feature>
<evidence type="ECO:0000256" key="1">
    <source>
        <dbReference type="ARBA" id="ARBA00004555"/>
    </source>
</evidence>
<sequence length="848" mass="94471">MTSKSGSRWNFLQQAVASVESRLDDILAEDADRPKRTHTPAHNKKRKNSSQDLLTTADVFVASADLSRSSSTASSSNDRLQERLARAMAKKNVSRTESPVPTQEQSSRPASRGGDVSTSLSDATNVADSPPLNTDQIDIAPRTSSDVGESVRQDVGSDIPASLNQAVVEPERPGAAAIVMEQPDRDAPRPSAESLRHSQAGSNRVSEDVQRTNEDDGLKLDNDDTREIQEEMGTYLERIDALRRNLERLGQEVAQSAQKAAESAKQGAASAEAGSLEQKLLQKDEQIAVLIEEGTRWSKTELDLRNMLKKVRAQALTTTKEQEAARQRADRAERALRSMEDRARKAEAASKRAEHSLAAHAVAAKDVEAMRKERDALNATLAEMKSQLSKANSRAEAAESKVQSEQWEKERRRIVELQDDLTVAKVEREISEGKLKKEIHDLRGELEKQKERTHAMETEMLSEQAILESKLESFRVRAEEASSADHGHAQAKLLRQIEALQTQYTTASQNWQGIESSLLGRITNLEKERDDVVRSEAELRKKLREATLRLKNAERELANTQSTYADMDKSLADANAETRRLQRKVTQLETDLANALKDLEEQKGNSERELQRRIDEEKSKWTAALHIQRTDSPAASIRKNSGLAFDINHLMSPTQYERGSSRRPSIMPNAFDSNTPPRQQSTTSFRGLVNGSIAETPSGVTSMDPDEYFANIPPTPLTTSHHSQRGGLNDLISTSTVGAGPSVQLVERMSANVRRLESEKAASKDELARLTTQRDEARQEVVSLMREVEAKRKIEERLEALEKEHASLSARHQTTLELLGEKSEEVEELKADIVDVKQMYRQLADTMK</sequence>
<feature type="domain" description="TATA element modulatory factor 1 TATA binding" evidence="6">
    <location>
        <begin position="733"/>
        <end position="847"/>
    </location>
</feature>
<dbReference type="AlphaFoldDB" id="A0A0D2FHF3"/>
<feature type="compositionally biased region" description="Low complexity" evidence="5">
    <location>
        <begin position="62"/>
        <end position="76"/>
    </location>
</feature>
<evidence type="ECO:0000256" key="3">
    <source>
        <dbReference type="ARBA" id="ARBA00023054"/>
    </source>
</evidence>
<name>A0A0D2FHF3_9EURO</name>
<evidence type="ECO:0000313" key="7">
    <source>
        <dbReference type="EMBL" id="KIW86092.1"/>
    </source>
</evidence>